<dbReference type="GO" id="GO:0006777">
    <property type="term" value="P:Mo-molybdopterin cofactor biosynthetic process"/>
    <property type="evidence" value="ECO:0007669"/>
    <property type="project" value="UniProtKB-KW"/>
</dbReference>
<dbReference type="Pfam" id="PF04055">
    <property type="entry name" value="Radical_SAM"/>
    <property type="match status" value="1"/>
</dbReference>
<dbReference type="InterPro" id="IPR050105">
    <property type="entry name" value="MoCo_biosynth_MoaA/MoaC"/>
</dbReference>
<evidence type="ECO:0000256" key="6">
    <source>
        <dbReference type="ARBA" id="ARBA00023150"/>
    </source>
</evidence>
<dbReference type="SUPFAM" id="SSF102114">
    <property type="entry name" value="Radical SAM enzymes"/>
    <property type="match status" value="1"/>
</dbReference>
<gene>
    <name evidence="9" type="ORF">AWB69_03521</name>
</gene>
<keyword evidence="2" id="KW-0949">S-adenosyl-L-methionine</keyword>
<name>A0A158GXN8_9BURK</name>
<dbReference type="EMBL" id="FCOK02000021">
    <property type="protein sequence ID" value="SAL36617.1"/>
    <property type="molecule type" value="Genomic_DNA"/>
</dbReference>
<proteinExistence type="predicted"/>
<evidence type="ECO:0000259" key="8">
    <source>
        <dbReference type="Pfam" id="PF04055"/>
    </source>
</evidence>
<keyword evidence="4" id="KW-0408">Iron</keyword>
<evidence type="ECO:0000313" key="10">
    <source>
        <dbReference type="Proteomes" id="UP000054683"/>
    </source>
</evidence>
<protein>
    <submittedName>
        <fullName evidence="9">GTP cyclohydrolase subunit MoaA</fullName>
    </submittedName>
</protein>
<dbReference type="AlphaFoldDB" id="A0A158GXN8"/>
<feature type="domain" description="Radical SAM core" evidence="8">
    <location>
        <begin position="2"/>
        <end position="70"/>
    </location>
</feature>
<evidence type="ECO:0000256" key="2">
    <source>
        <dbReference type="ARBA" id="ARBA00022691"/>
    </source>
</evidence>
<evidence type="ECO:0000256" key="4">
    <source>
        <dbReference type="ARBA" id="ARBA00023004"/>
    </source>
</evidence>
<evidence type="ECO:0000256" key="7">
    <source>
        <dbReference type="ARBA" id="ARBA00023239"/>
    </source>
</evidence>
<evidence type="ECO:0000256" key="3">
    <source>
        <dbReference type="ARBA" id="ARBA00022723"/>
    </source>
</evidence>
<dbReference type="CDD" id="cd01335">
    <property type="entry name" value="Radical_SAM"/>
    <property type="match status" value="1"/>
</dbReference>
<dbReference type="PANTHER" id="PTHR22960">
    <property type="entry name" value="MOLYBDOPTERIN COFACTOR SYNTHESIS PROTEIN A"/>
    <property type="match status" value="1"/>
</dbReference>
<evidence type="ECO:0000256" key="1">
    <source>
        <dbReference type="ARBA" id="ARBA00001966"/>
    </source>
</evidence>
<dbReference type="InterPro" id="IPR013785">
    <property type="entry name" value="Aldolase_TIM"/>
</dbReference>
<dbReference type="InterPro" id="IPR007197">
    <property type="entry name" value="rSAM"/>
</dbReference>
<dbReference type="Gene3D" id="3.20.20.70">
    <property type="entry name" value="Aldolase class I"/>
    <property type="match status" value="1"/>
</dbReference>
<organism evidence="9 10">
    <name type="scientific">Caballeronia udeis</name>
    <dbReference type="NCBI Taxonomy" id="1232866"/>
    <lineage>
        <taxon>Bacteria</taxon>
        <taxon>Pseudomonadati</taxon>
        <taxon>Pseudomonadota</taxon>
        <taxon>Betaproteobacteria</taxon>
        <taxon>Burkholderiales</taxon>
        <taxon>Burkholderiaceae</taxon>
        <taxon>Caballeronia</taxon>
    </lineage>
</organism>
<dbReference type="GO" id="GO:0061799">
    <property type="term" value="F:cyclic pyranopterin monophosphate synthase activity"/>
    <property type="evidence" value="ECO:0007669"/>
    <property type="project" value="TreeGrafter"/>
</dbReference>
<comment type="cofactor">
    <cofactor evidence="1">
        <name>[4Fe-4S] cluster</name>
        <dbReference type="ChEBI" id="CHEBI:49883"/>
    </cofactor>
</comment>
<accession>A0A158GXN8</accession>
<keyword evidence="6" id="KW-0501">Molybdenum cofactor biosynthesis</keyword>
<dbReference type="GO" id="GO:0046872">
    <property type="term" value="F:metal ion binding"/>
    <property type="evidence" value="ECO:0007669"/>
    <property type="project" value="UniProtKB-KW"/>
</dbReference>
<evidence type="ECO:0000256" key="5">
    <source>
        <dbReference type="ARBA" id="ARBA00023014"/>
    </source>
</evidence>
<keyword evidence="3" id="KW-0479">Metal-binding</keyword>
<dbReference type="GO" id="GO:0016787">
    <property type="term" value="F:hydrolase activity"/>
    <property type="evidence" value="ECO:0007669"/>
    <property type="project" value="UniProtKB-KW"/>
</dbReference>
<keyword evidence="9" id="KW-0378">Hydrolase</keyword>
<dbReference type="InterPro" id="IPR058240">
    <property type="entry name" value="rSAM_sf"/>
</dbReference>
<evidence type="ECO:0000313" key="9">
    <source>
        <dbReference type="EMBL" id="SAL36617.1"/>
    </source>
</evidence>
<dbReference type="GO" id="GO:0061798">
    <property type="term" value="F:GTP 3',8'-cyclase activity"/>
    <property type="evidence" value="ECO:0007669"/>
    <property type="project" value="TreeGrafter"/>
</dbReference>
<keyword evidence="7" id="KW-0456">Lyase</keyword>
<dbReference type="GO" id="GO:0051536">
    <property type="term" value="F:iron-sulfur cluster binding"/>
    <property type="evidence" value="ECO:0007669"/>
    <property type="project" value="UniProtKB-KW"/>
</dbReference>
<dbReference type="Proteomes" id="UP000054683">
    <property type="component" value="Unassembled WGS sequence"/>
</dbReference>
<keyword evidence="5" id="KW-0411">Iron-sulfur</keyword>
<reference evidence="9 10" key="1">
    <citation type="submission" date="2016-01" db="EMBL/GenBank/DDBJ databases">
        <authorList>
            <person name="Oliw E.H."/>
        </authorList>
    </citation>
    <scope>NUCLEOTIDE SEQUENCE [LARGE SCALE GENOMIC DNA]</scope>
    <source>
        <strain evidence="9">LMG 27134</strain>
    </source>
</reference>
<sequence length="113" mass="12099">MLGVEKIRVTGGEPLLRKDLGTLIERLARLRTPEGKDVEIALTTNGSLLAAKARPLRDAGLWRVTVSLDDAVMPCAADNSSGSQVRRDLCVSSDLFNADPASKAMIWPALGLN</sequence>
<dbReference type="PANTHER" id="PTHR22960:SF0">
    <property type="entry name" value="MOLYBDENUM COFACTOR BIOSYNTHESIS PROTEIN 1"/>
    <property type="match status" value="1"/>
</dbReference>